<dbReference type="OrthoDB" id="2376901at2"/>
<keyword evidence="3" id="KW-1185">Reference proteome</keyword>
<dbReference type="Proteomes" id="UP000184016">
    <property type="component" value="Unassembled WGS sequence"/>
</dbReference>
<protein>
    <recommendedName>
        <fullName evidence="4">PrgI family protein</fullName>
    </recommendedName>
</protein>
<feature type="transmembrane region" description="Helical" evidence="1">
    <location>
        <begin position="25"/>
        <end position="45"/>
    </location>
</feature>
<dbReference type="EMBL" id="FRAF01000019">
    <property type="protein sequence ID" value="SHK66355.1"/>
    <property type="molecule type" value="Genomic_DNA"/>
</dbReference>
<keyword evidence="1" id="KW-0472">Membrane</keyword>
<name>A0A1M6UAR9_9BACL</name>
<sequence length="112" mass="12537">MLEVISPVPMTEGETLVAGLRTRHLLHFFTGVLFSTPVMALAYGIAPLLGVSRFLSLGIGAGIGLWFATTTKNGRSVAEILWLSIRFYVRPKLFLYDRTYRIRVHREEAGKV</sequence>
<reference evidence="3" key="1">
    <citation type="submission" date="2016-11" db="EMBL/GenBank/DDBJ databases">
        <authorList>
            <person name="Varghese N."/>
            <person name="Submissions S."/>
        </authorList>
    </citation>
    <scope>NUCLEOTIDE SEQUENCE [LARGE SCALE GENOMIC DNA]</scope>
    <source>
        <strain evidence="3">USBA-503</strain>
    </source>
</reference>
<dbReference type="STRING" id="1830138.SAMN05443507_11925"/>
<evidence type="ECO:0008006" key="4">
    <source>
        <dbReference type="Google" id="ProtNLM"/>
    </source>
</evidence>
<accession>A0A1M6UAR9</accession>
<keyword evidence="1" id="KW-1133">Transmembrane helix</keyword>
<proteinExistence type="predicted"/>
<evidence type="ECO:0000313" key="3">
    <source>
        <dbReference type="Proteomes" id="UP000184016"/>
    </source>
</evidence>
<evidence type="ECO:0000256" key="1">
    <source>
        <dbReference type="SAM" id="Phobius"/>
    </source>
</evidence>
<evidence type="ECO:0000313" key="2">
    <source>
        <dbReference type="EMBL" id="SHK66355.1"/>
    </source>
</evidence>
<dbReference type="RefSeq" id="WP_072874644.1">
    <property type="nucleotide sequence ID" value="NZ_FRAF01000019.1"/>
</dbReference>
<feature type="transmembrane region" description="Helical" evidence="1">
    <location>
        <begin position="51"/>
        <end position="68"/>
    </location>
</feature>
<keyword evidence="1" id="KW-0812">Transmembrane</keyword>
<dbReference type="AlphaFoldDB" id="A0A1M6UAR9"/>
<organism evidence="2 3">
    <name type="scientific">Alicyclobacillus tolerans</name>
    <dbReference type="NCBI Taxonomy" id="90970"/>
    <lineage>
        <taxon>Bacteria</taxon>
        <taxon>Bacillati</taxon>
        <taxon>Bacillota</taxon>
        <taxon>Bacilli</taxon>
        <taxon>Bacillales</taxon>
        <taxon>Alicyclobacillaceae</taxon>
        <taxon>Alicyclobacillus</taxon>
    </lineage>
</organism>
<gene>
    <name evidence="2" type="ORF">SAMN05443507_11925</name>
</gene>